<evidence type="ECO:0000313" key="1">
    <source>
        <dbReference type="EMBL" id="KAG9251937.1"/>
    </source>
</evidence>
<proteinExistence type="predicted"/>
<sequence>MGLPMRAPRRSMTIATAALVFFVTIFALISSPAQNSKVFRPWATDAGIIHSGAKPASKAAWRDPPKRNMHILLPATQSNVNFCKTLLSMTILGYPNPTILAWGDDHDSGGLLGGGSHFAKITRVLEYLNNEERRKDPAFEDELVFMLDSYDIWFQLPVHQLLDRYDALLEEENARVKHRLGKAYEKEGIRSQIVFGAGKRCAPNILHSVACYPTPESPLPMDLRGGATDTVLGYNQWANYRTRYLNSGYIIGPVRELRPLLERAAEKLAACANQGDLPIDNGYGSHECFRGSDQSIFIEMFGEQEFHRETMRRHHRTTMDDWLDTFVANRPASKPPATHIQGAPINDMLNPEFDHELRSAKWVPDKPWEFGIALDYWSTLGHQTSNAAHDYRYLRHDQPIEEQIGDVGWFDCPGKGSDLADLPEGKIPILAGQEPSTWKSLPLYTEICVGVVPVMIHHNSVSKGNRETEWDKVWWHGRARELLEWRRTQGAPQLVEGIPAENGPVLKWEELCPADVEPELFRDG</sequence>
<dbReference type="OrthoDB" id="422736at2759"/>
<dbReference type="EMBL" id="MU251265">
    <property type="protein sequence ID" value="KAG9251937.1"/>
    <property type="molecule type" value="Genomic_DNA"/>
</dbReference>
<dbReference type="PANTHER" id="PTHR36587:SF2">
    <property type="entry name" value="EXPRESSION SITE-ASSOCIATED GENE 3 (ESAG3)-LIKE PROTEIN"/>
    <property type="match status" value="1"/>
</dbReference>
<keyword evidence="2" id="KW-1185">Reference proteome</keyword>
<dbReference type="CDD" id="cd22997">
    <property type="entry name" value="GT_LH"/>
    <property type="match status" value="1"/>
</dbReference>
<dbReference type="PANTHER" id="PTHR36587">
    <property type="entry name" value="EXPRESSION SITE-ASSOCIATED GENE 3 (ESAG3)-LIKE PROTEIN"/>
    <property type="match status" value="1"/>
</dbReference>
<reference evidence="1" key="1">
    <citation type="journal article" date="2021" name="IMA Fungus">
        <title>Genomic characterization of three marine fungi, including Emericellopsis atlantica sp. nov. with signatures of a generalist lifestyle and marine biomass degradation.</title>
        <authorList>
            <person name="Hagestad O.C."/>
            <person name="Hou L."/>
            <person name="Andersen J.H."/>
            <person name="Hansen E.H."/>
            <person name="Altermark B."/>
            <person name="Li C."/>
            <person name="Kuhnert E."/>
            <person name="Cox R.J."/>
            <person name="Crous P.W."/>
            <person name="Spatafora J.W."/>
            <person name="Lail K."/>
            <person name="Amirebrahimi M."/>
            <person name="Lipzen A."/>
            <person name="Pangilinan J."/>
            <person name="Andreopoulos W."/>
            <person name="Hayes R.D."/>
            <person name="Ng V."/>
            <person name="Grigoriev I.V."/>
            <person name="Jackson S.A."/>
            <person name="Sutton T.D.S."/>
            <person name="Dobson A.D.W."/>
            <person name="Rama T."/>
        </authorList>
    </citation>
    <scope>NUCLEOTIDE SEQUENCE</scope>
    <source>
        <strain evidence="1">TS7</strain>
    </source>
</reference>
<dbReference type="GeneID" id="70293311"/>
<protein>
    <submittedName>
        <fullName evidence="1">Uncharacterized protein</fullName>
    </submittedName>
</protein>
<dbReference type="AlphaFoldDB" id="A0A9P8CMB5"/>
<organism evidence="1 2">
    <name type="scientific">Emericellopsis atlantica</name>
    <dbReference type="NCBI Taxonomy" id="2614577"/>
    <lineage>
        <taxon>Eukaryota</taxon>
        <taxon>Fungi</taxon>
        <taxon>Dikarya</taxon>
        <taxon>Ascomycota</taxon>
        <taxon>Pezizomycotina</taxon>
        <taxon>Sordariomycetes</taxon>
        <taxon>Hypocreomycetidae</taxon>
        <taxon>Hypocreales</taxon>
        <taxon>Bionectriaceae</taxon>
        <taxon>Emericellopsis</taxon>
    </lineage>
</organism>
<evidence type="ECO:0000313" key="2">
    <source>
        <dbReference type="Proteomes" id="UP000887229"/>
    </source>
</evidence>
<dbReference type="RefSeq" id="XP_046115861.1">
    <property type="nucleotide sequence ID" value="XM_046262408.1"/>
</dbReference>
<name>A0A9P8CMB5_9HYPO</name>
<accession>A0A9P8CMB5</accession>
<comment type="caution">
    <text evidence="1">The sequence shown here is derived from an EMBL/GenBank/DDBJ whole genome shotgun (WGS) entry which is preliminary data.</text>
</comment>
<dbReference type="Proteomes" id="UP000887229">
    <property type="component" value="Unassembled WGS sequence"/>
</dbReference>
<gene>
    <name evidence="1" type="ORF">F5Z01DRAFT_638917</name>
</gene>